<feature type="region of interest" description="Disordered" evidence="1">
    <location>
        <begin position="1"/>
        <end position="25"/>
    </location>
</feature>
<sequence>MRRPGTEEGTAPSPRLEPSSHRLAKQPLETRPAAPRLFPASAMRCLGAVVVALAPVASGQPVQTVRTSSWSFSNLRGLAFARSSSSSSVSWGLGADGQMHKEVHRQEDKMYQDRSVQKEMHSELNCLDGHCHNQVLQGYQPAGPGRLQRVLDLMGVRRAPVQTATVLVLSPPPAVALRGAGAEDPRPPPTLRQALRQGMARPRTGAVDCAEVALLFAGSSLLAIVVSVLGKHLGQRSQARELAEPLAASAAPAPSVAPAASKPQRAGAWLTCEEDAAPSLSCEEHSDEAVARGVAKAYLSRVYAETTMPTKAYLMRVYARALA</sequence>
<name>A0ABN9QJ21_9DINO</name>
<proteinExistence type="predicted"/>
<dbReference type="Proteomes" id="UP001189429">
    <property type="component" value="Unassembled WGS sequence"/>
</dbReference>
<accession>A0ABN9QJ21</accession>
<evidence type="ECO:0000256" key="1">
    <source>
        <dbReference type="SAM" id="MobiDB-lite"/>
    </source>
</evidence>
<keyword evidence="3" id="KW-1185">Reference proteome</keyword>
<gene>
    <name evidence="2" type="ORF">PCOR1329_LOCUS12401</name>
</gene>
<evidence type="ECO:0000313" key="3">
    <source>
        <dbReference type="Proteomes" id="UP001189429"/>
    </source>
</evidence>
<reference evidence="2" key="1">
    <citation type="submission" date="2023-10" db="EMBL/GenBank/DDBJ databases">
        <authorList>
            <person name="Chen Y."/>
            <person name="Shah S."/>
            <person name="Dougan E. K."/>
            <person name="Thang M."/>
            <person name="Chan C."/>
        </authorList>
    </citation>
    <scope>NUCLEOTIDE SEQUENCE [LARGE SCALE GENOMIC DNA]</scope>
</reference>
<dbReference type="EMBL" id="CAUYUJ010003616">
    <property type="protein sequence ID" value="CAK0806040.1"/>
    <property type="molecule type" value="Genomic_DNA"/>
</dbReference>
<evidence type="ECO:0000313" key="2">
    <source>
        <dbReference type="EMBL" id="CAK0806040.1"/>
    </source>
</evidence>
<protein>
    <submittedName>
        <fullName evidence="2">Uncharacterized protein</fullName>
    </submittedName>
</protein>
<organism evidence="2 3">
    <name type="scientific">Prorocentrum cordatum</name>
    <dbReference type="NCBI Taxonomy" id="2364126"/>
    <lineage>
        <taxon>Eukaryota</taxon>
        <taxon>Sar</taxon>
        <taxon>Alveolata</taxon>
        <taxon>Dinophyceae</taxon>
        <taxon>Prorocentrales</taxon>
        <taxon>Prorocentraceae</taxon>
        <taxon>Prorocentrum</taxon>
    </lineage>
</organism>
<comment type="caution">
    <text evidence="2">The sequence shown here is derived from an EMBL/GenBank/DDBJ whole genome shotgun (WGS) entry which is preliminary data.</text>
</comment>